<dbReference type="InterPro" id="IPR017441">
    <property type="entry name" value="Protein_kinase_ATP_BS"/>
</dbReference>
<comment type="catalytic activity">
    <reaction evidence="14">
        <text>L-seryl-[protein] + ATP = O-phospho-L-seryl-[protein] + ADP + H(+)</text>
        <dbReference type="Rhea" id="RHEA:17989"/>
        <dbReference type="Rhea" id="RHEA-COMP:9863"/>
        <dbReference type="Rhea" id="RHEA-COMP:11604"/>
        <dbReference type="ChEBI" id="CHEBI:15378"/>
        <dbReference type="ChEBI" id="CHEBI:29999"/>
        <dbReference type="ChEBI" id="CHEBI:30616"/>
        <dbReference type="ChEBI" id="CHEBI:83421"/>
        <dbReference type="ChEBI" id="CHEBI:456216"/>
        <dbReference type="EC" id="2.7.11.1"/>
    </reaction>
</comment>
<evidence type="ECO:0000256" key="15">
    <source>
        <dbReference type="PROSITE-ProRule" id="PRU10141"/>
    </source>
</evidence>
<evidence type="ECO:0000256" key="14">
    <source>
        <dbReference type="ARBA" id="ARBA00048679"/>
    </source>
</evidence>
<keyword evidence="8 15" id="KW-0547">Nucleotide-binding</keyword>
<keyword evidence="6" id="KW-0479">Metal-binding</keyword>
<comment type="subunit">
    <text evidence="2">Monomer.</text>
</comment>
<evidence type="ECO:0000256" key="11">
    <source>
        <dbReference type="ARBA" id="ARBA00022840"/>
    </source>
</evidence>
<dbReference type="SMART" id="SM00220">
    <property type="entry name" value="S_TKc"/>
    <property type="match status" value="1"/>
</dbReference>
<dbReference type="SUPFAM" id="SSF56112">
    <property type="entry name" value="Protein kinase-like (PK-like)"/>
    <property type="match status" value="1"/>
</dbReference>
<comment type="similarity">
    <text evidence="12">Belongs to the protein kinase superfamily. Ser/Thr protein kinase family. CDPK subfamily.</text>
</comment>
<dbReference type="InterPro" id="IPR011992">
    <property type="entry name" value="EF-hand-dom_pair"/>
</dbReference>
<dbReference type="Pfam" id="PF00069">
    <property type="entry name" value="Pkinase"/>
    <property type="match status" value="1"/>
</dbReference>
<evidence type="ECO:0000256" key="13">
    <source>
        <dbReference type="ARBA" id="ARBA00047899"/>
    </source>
</evidence>
<evidence type="ECO:0000256" key="10">
    <source>
        <dbReference type="ARBA" id="ARBA00022837"/>
    </source>
</evidence>
<dbReference type="GO" id="GO:0004674">
    <property type="term" value="F:protein serine/threonine kinase activity"/>
    <property type="evidence" value="ECO:0007669"/>
    <property type="project" value="UniProtKB-KW"/>
</dbReference>
<keyword evidence="4 16" id="KW-0723">Serine/threonine-protein kinase</keyword>
<dbReference type="InterPro" id="IPR018247">
    <property type="entry name" value="EF_Hand_1_Ca_BS"/>
</dbReference>
<feature type="domain" description="EF-hand" evidence="18">
    <location>
        <begin position="425"/>
        <end position="460"/>
    </location>
</feature>
<evidence type="ECO:0000256" key="1">
    <source>
        <dbReference type="ARBA" id="ARBA00001946"/>
    </source>
</evidence>
<keyword evidence="10" id="KW-0106">Calcium</keyword>
<dbReference type="PANTHER" id="PTHR24349">
    <property type="entry name" value="SERINE/THREONINE-PROTEIN KINASE"/>
    <property type="match status" value="1"/>
</dbReference>
<evidence type="ECO:0000256" key="8">
    <source>
        <dbReference type="ARBA" id="ARBA00022741"/>
    </source>
</evidence>
<keyword evidence="9" id="KW-0418">Kinase</keyword>
<organism evidence="19 20">
    <name type="scientific">Stentor coeruleus</name>
    <dbReference type="NCBI Taxonomy" id="5963"/>
    <lineage>
        <taxon>Eukaryota</taxon>
        <taxon>Sar</taxon>
        <taxon>Alveolata</taxon>
        <taxon>Ciliophora</taxon>
        <taxon>Postciliodesmatophora</taxon>
        <taxon>Heterotrichea</taxon>
        <taxon>Heterotrichida</taxon>
        <taxon>Stentoridae</taxon>
        <taxon>Stentor</taxon>
    </lineage>
</organism>
<evidence type="ECO:0000256" key="9">
    <source>
        <dbReference type="ARBA" id="ARBA00022777"/>
    </source>
</evidence>
<dbReference type="OrthoDB" id="40902at2759"/>
<dbReference type="InterPro" id="IPR000719">
    <property type="entry name" value="Prot_kinase_dom"/>
</dbReference>
<keyword evidence="7" id="KW-0677">Repeat</keyword>
<dbReference type="CDD" id="cd05117">
    <property type="entry name" value="STKc_CAMK"/>
    <property type="match status" value="1"/>
</dbReference>
<dbReference type="PROSITE" id="PS00018">
    <property type="entry name" value="EF_HAND_1"/>
    <property type="match status" value="3"/>
</dbReference>
<keyword evidence="20" id="KW-1185">Reference proteome</keyword>
<dbReference type="FunFam" id="1.10.238.10:FF:000003">
    <property type="entry name" value="Calmodulin A"/>
    <property type="match status" value="1"/>
</dbReference>
<sequence length="473" mass="54083">MEVPIKRQYLISSHGKDIKSHYTFDKSTLGQGSFGFVKPVIRLSDNCKRAVKVIPKSRVKRPEVLQSEISIMKQIDHPSIIQLYETFEDDHYIYLIMEMCTGGELFDKIIEVEHFSEHKACEMFSQMLSAVAYLHSRGIVHRDLKPENYLFANRTDGAKLKLIDFGLAKVMTPQNNMSTKSGTCYYIAPEILQGPYTEKCDLWSLGVILYMMLSGYPPFDGENEKEIIHAVRSGPLEFNDNVWNNVSRSAKDFITHLLDRNPTSRFSATDALSHPWITGYSELSQSSLTLDINKISSYQRSVRFRRAVLNYMATQCSSEEIATLSELFCKIDTNKDGQLSLSELREALSAADISRPDLDQLINCIDADKNGTIDFTEFVAALMDRGMYMCQEKLWNAFKRFDIHDRGRITAQELQDVLDQENIVKDSKYWANMVREVDINGDGTIDFEEFVKMMEQGPLSRFSSSEDRSPSNN</sequence>
<evidence type="ECO:0000256" key="5">
    <source>
        <dbReference type="ARBA" id="ARBA00022679"/>
    </source>
</evidence>
<evidence type="ECO:0000313" key="20">
    <source>
        <dbReference type="Proteomes" id="UP000187209"/>
    </source>
</evidence>
<evidence type="ECO:0000259" key="17">
    <source>
        <dbReference type="PROSITE" id="PS50011"/>
    </source>
</evidence>
<dbReference type="FunFam" id="3.30.200.20:FF:000315">
    <property type="entry name" value="Calcium-dependent protein kinase 3"/>
    <property type="match status" value="1"/>
</dbReference>
<dbReference type="Pfam" id="PF13499">
    <property type="entry name" value="EF-hand_7"/>
    <property type="match status" value="2"/>
</dbReference>
<feature type="binding site" evidence="15">
    <location>
        <position position="52"/>
    </location>
    <ligand>
        <name>ATP</name>
        <dbReference type="ChEBI" id="CHEBI:30616"/>
    </ligand>
</feature>
<dbReference type="FunFam" id="1.10.510.10:FF:000571">
    <property type="entry name" value="Maternal embryonic leucine zipper kinase"/>
    <property type="match status" value="1"/>
</dbReference>
<dbReference type="InterPro" id="IPR008271">
    <property type="entry name" value="Ser/Thr_kinase_AS"/>
</dbReference>
<dbReference type="InterPro" id="IPR050205">
    <property type="entry name" value="CDPK_Ser/Thr_kinases"/>
</dbReference>
<comment type="catalytic activity">
    <reaction evidence="13">
        <text>L-threonyl-[protein] + ATP = O-phospho-L-threonyl-[protein] + ADP + H(+)</text>
        <dbReference type="Rhea" id="RHEA:46608"/>
        <dbReference type="Rhea" id="RHEA-COMP:11060"/>
        <dbReference type="Rhea" id="RHEA-COMP:11605"/>
        <dbReference type="ChEBI" id="CHEBI:15378"/>
        <dbReference type="ChEBI" id="CHEBI:30013"/>
        <dbReference type="ChEBI" id="CHEBI:30616"/>
        <dbReference type="ChEBI" id="CHEBI:61977"/>
        <dbReference type="ChEBI" id="CHEBI:456216"/>
        <dbReference type="EC" id="2.7.11.1"/>
    </reaction>
</comment>
<dbReference type="InterPro" id="IPR002048">
    <property type="entry name" value="EF_hand_dom"/>
</dbReference>
<evidence type="ECO:0000256" key="16">
    <source>
        <dbReference type="RuleBase" id="RU000304"/>
    </source>
</evidence>
<evidence type="ECO:0000256" key="3">
    <source>
        <dbReference type="ARBA" id="ARBA00012513"/>
    </source>
</evidence>
<dbReference type="AlphaFoldDB" id="A0A1R2BX53"/>
<evidence type="ECO:0000256" key="4">
    <source>
        <dbReference type="ARBA" id="ARBA00022527"/>
    </source>
</evidence>
<evidence type="ECO:0000256" key="12">
    <source>
        <dbReference type="ARBA" id="ARBA00024334"/>
    </source>
</evidence>
<protein>
    <recommendedName>
        <fullName evidence="3">non-specific serine/threonine protein kinase</fullName>
        <ecNumber evidence="3">2.7.11.1</ecNumber>
    </recommendedName>
</protein>
<feature type="domain" description="EF-hand" evidence="18">
    <location>
        <begin position="389"/>
        <end position="424"/>
    </location>
</feature>
<dbReference type="EMBL" id="MPUH01000383">
    <property type="protein sequence ID" value="OMJ81383.1"/>
    <property type="molecule type" value="Genomic_DNA"/>
</dbReference>
<dbReference type="SUPFAM" id="SSF47473">
    <property type="entry name" value="EF-hand"/>
    <property type="match status" value="1"/>
</dbReference>
<dbReference type="PROSITE" id="PS50222">
    <property type="entry name" value="EF_HAND_2"/>
    <property type="match status" value="4"/>
</dbReference>
<keyword evidence="11 15" id="KW-0067">ATP-binding</keyword>
<reference evidence="19 20" key="1">
    <citation type="submission" date="2016-11" db="EMBL/GenBank/DDBJ databases">
        <title>The macronuclear genome of Stentor coeruleus: a giant cell with tiny introns.</title>
        <authorList>
            <person name="Slabodnick M."/>
            <person name="Ruby J.G."/>
            <person name="Reiff S.B."/>
            <person name="Swart E.C."/>
            <person name="Gosai S."/>
            <person name="Prabakaran S."/>
            <person name="Witkowska E."/>
            <person name="Larue G.E."/>
            <person name="Fisher S."/>
            <person name="Freeman R.M."/>
            <person name="Gunawardena J."/>
            <person name="Chu W."/>
            <person name="Stover N.A."/>
            <person name="Gregory B.D."/>
            <person name="Nowacki M."/>
            <person name="Derisi J."/>
            <person name="Roy S.W."/>
            <person name="Marshall W.F."/>
            <person name="Sood P."/>
        </authorList>
    </citation>
    <scope>NUCLEOTIDE SEQUENCE [LARGE SCALE GENOMIC DNA]</scope>
    <source>
        <strain evidence="19">WM001</strain>
    </source>
</reference>
<keyword evidence="5" id="KW-0808">Transferase</keyword>
<dbReference type="PROSITE" id="PS50011">
    <property type="entry name" value="PROTEIN_KINASE_DOM"/>
    <property type="match status" value="1"/>
</dbReference>
<dbReference type="Proteomes" id="UP000187209">
    <property type="component" value="Unassembled WGS sequence"/>
</dbReference>
<feature type="domain" description="Protein kinase" evidence="17">
    <location>
        <begin position="23"/>
        <end position="277"/>
    </location>
</feature>
<evidence type="ECO:0000256" key="7">
    <source>
        <dbReference type="ARBA" id="ARBA00022737"/>
    </source>
</evidence>
<dbReference type="Gene3D" id="1.10.510.10">
    <property type="entry name" value="Transferase(Phosphotransferase) domain 1"/>
    <property type="match status" value="1"/>
</dbReference>
<comment type="cofactor">
    <cofactor evidence="1">
        <name>Mg(2+)</name>
        <dbReference type="ChEBI" id="CHEBI:18420"/>
    </cofactor>
</comment>
<dbReference type="GO" id="GO:0005524">
    <property type="term" value="F:ATP binding"/>
    <property type="evidence" value="ECO:0007669"/>
    <property type="project" value="UniProtKB-UniRule"/>
</dbReference>
<evidence type="ECO:0000313" key="19">
    <source>
        <dbReference type="EMBL" id="OMJ81383.1"/>
    </source>
</evidence>
<dbReference type="GO" id="GO:0005509">
    <property type="term" value="F:calcium ion binding"/>
    <property type="evidence" value="ECO:0007669"/>
    <property type="project" value="InterPro"/>
</dbReference>
<dbReference type="Gene3D" id="3.30.200.20">
    <property type="entry name" value="Phosphorylase Kinase, domain 1"/>
    <property type="match status" value="1"/>
</dbReference>
<evidence type="ECO:0000259" key="18">
    <source>
        <dbReference type="PROSITE" id="PS50222"/>
    </source>
</evidence>
<proteinExistence type="inferred from homology"/>
<dbReference type="InterPro" id="IPR011009">
    <property type="entry name" value="Kinase-like_dom_sf"/>
</dbReference>
<dbReference type="Gene3D" id="1.10.238.10">
    <property type="entry name" value="EF-hand"/>
    <property type="match status" value="2"/>
</dbReference>
<accession>A0A1R2BX53</accession>
<feature type="domain" description="EF-hand" evidence="18">
    <location>
        <begin position="319"/>
        <end position="354"/>
    </location>
</feature>
<comment type="caution">
    <text evidence="19">The sequence shown here is derived from an EMBL/GenBank/DDBJ whole genome shotgun (WGS) entry which is preliminary data.</text>
</comment>
<gene>
    <name evidence="19" type="ORF">SteCoe_18176</name>
</gene>
<evidence type="ECO:0000256" key="2">
    <source>
        <dbReference type="ARBA" id="ARBA00011245"/>
    </source>
</evidence>
<dbReference type="PROSITE" id="PS00108">
    <property type="entry name" value="PROTEIN_KINASE_ST"/>
    <property type="match status" value="1"/>
</dbReference>
<evidence type="ECO:0000256" key="6">
    <source>
        <dbReference type="ARBA" id="ARBA00022723"/>
    </source>
</evidence>
<feature type="domain" description="EF-hand" evidence="18">
    <location>
        <begin position="357"/>
        <end position="388"/>
    </location>
</feature>
<name>A0A1R2BX53_9CILI</name>
<dbReference type="SMART" id="SM00054">
    <property type="entry name" value="EFh"/>
    <property type="match status" value="4"/>
</dbReference>
<dbReference type="PROSITE" id="PS00107">
    <property type="entry name" value="PROTEIN_KINASE_ATP"/>
    <property type="match status" value="1"/>
</dbReference>
<dbReference type="EC" id="2.7.11.1" evidence="3"/>